<dbReference type="PATRIC" id="fig|86416.3.peg.1102"/>
<dbReference type="AlphaFoldDB" id="R4K8Y9"/>
<sequence>MPIRFNMGQIKRLLAYFNMKPLRKGSFIYGGIGKDGIYRTCKFDYHKDNDILKPGTANSIAHSLKFTNVEEMKNFIDNNL</sequence>
<evidence type="ECO:0000313" key="1">
    <source>
        <dbReference type="EMBL" id="AGK96105.1"/>
    </source>
</evidence>
<protein>
    <recommendedName>
        <fullName evidence="3">YcfA-like protein</fullName>
    </recommendedName>
</protein>
<dbReference type="HOGENOM" id="CLU_2681211_0_0_9"/>
<gene>
    <name evidence="1" type="ORF">Clopa_1104</name>
</gene>
<reference evidence="1 2" key="1">
    <citation type="submission" date="2012-01" db="EMBL/GenBank/DDBJ databases">
        <title>Complete sequence of chromosome of Clostridium pasteurianum BC1.</title>
        <authorList>
            <consortium name="US DOE Joint Genome Institute"/>
            <person name="Lucas S."/>
            <person name="Han J."/>
            <person name="Lapidus A."/>
            <person name="Cheng J.-F."/>
            <person name="Goodwin L."/>
            <person name="Pitluck S."/>
            <person name="Peters L."/>
            <person name="Mikhailova N."/>
            <person name="Teshima H."/>
            <person name="Detter J.C."/>
            <person name="Han C."/>
            <person name="Tapia R."/>
            <person name="Land M."/>
            <person name="Hauser L."/>
            <person name="Kyrpides N."/>
            <person name="Ivanova N."/>
            <person name="Pagani I."/>
            <person name="Dunn J."/>
            <person name="Taghavi S."/>
            <person name="Francis A."/>
            <person name="van der Lelie D."/>
            <person name="Woyke T."/>
        </authorList>
    </citation>
    <scope>NUCLEOTIDE SEQUENCE [LARGE SCALE GENOMIC DNA]</scope>
    <source>
        <strain evidence="1 2">BC1</strain>
    </source>
</reference>
<keyword evidence="2" id="KW-1185">Reference proteome</keyword>
<dbReference type="STRING" id="86416.Clopa_1104"/>
<dbReference type="RefSeq" id="WP_015614428.1">
    <property type="nucleotide sequence ID" value="NC_021182.1"/>
</dbReference>
<accession>R4K8Y9</accession>
<evidence type="ECO:0008006" key="3">
    <source>
        <dbReference type="Google" id="ProtNLM"/>
    </source>
</evidence>
<evidence type="ECO:0000313" key="2">
    <source>
        <dbReference type="Proteomes" id="UP000013523"/>
    </source>
</evidence>
<dbReference type="KEGG" id="cpas:Clopa_1104"/>
<name>R4K8Y9_CLOPA</name>
<dbReference type="Proteomes" id="UP000013523">
    <property type="component" value="Chromosome"/>
</dbReference>
<dbReference type="EMBL" id="CP003261">
    <property type="protein sequence ID" value="AGK96105.1"/>
    <property type="molecule type" value="Genomic_DNA"/>
</dbReference>
<organism evidence="1 2">
    <name type="scientific">Clostridium pasteurianum BC1</name>
    <dbReference type="NCBI Taxonomy" id="86416"/>
    <lineage>
        <taxon>Bacteria</taxon>
        <taxon>Bacillati</taxon>
        <taxon>Bacillota</taxon>
        <taxon>Clostridia</taxon>
        <taxon>Eubacteriales</taxon>
        <taxon>Clostridiaceae</taxon>
        <taxon>Clostridium</taxon>
    </lineage>
</organism>
<proteinExistence type="predicted"/>